<organism evidence="1">
    <name type="scientific">anaerobic digester metagenome</name>
    <dbReference type="NCBI Taxonomy" id="1263854"/>
    <lineage>
        <taxon>unclassified sequences</taxon>
        <taxon>metagenomes</taxon>
        <taxon>ecological metagenomes</taxon>
    </lineage>
</organism>
<dbReference type="SUPFAM" id="SSF109604">
    <property type="entry name" value="HD-domain/PDEase-like"/>
    <property type="match status" value="1"/>
</dbReference>
<proteinExistence type="predicted"/>
<reference evidence="1" key="1">
    <citation type="submission" date="2019-03" db="EMBL/GenBank/DDBJ databases">
        <authorList>
            <person name="Hao L."/>
        </authorList>
    </citation>
    <scope>NUCLEOTIDE SEQUENCE</scope>
</reference>
<sequence>MLDYRDILDTLQSKGYLATYYDRAFDDKFPSYFFSPNSIHGVLHAKRVLLLSLALSYLNGLNKADTGLLAKASLYHDIGRTHDGVCSEHGRKSFQKAIGLGLIDNEVNENNEVLRYVMVNHCLDDNLAETLDEYFIDDRERAVRLLKLFKDSDGLDRVRINDLDVEYLRYPVSRELVSFAEYLLREIR</sequence>
<gene>
    <name evidence="1" type="ORF">SCFA_2750006</name>
</gene>
<dbReference type="AlphaFoldDB" id="A0A485M0V7"/>
<evidence type="ECO:0008006" key="2">
    <source>
        <dbReference type="Google" id="ProtNLM"/>
    </source>
</evidence>
<name>A0A485M0V7_9ZZZZ</name>
<accession>A0A485M0V7</accession>
<protein>
    <recommendedName>
        <fullName evidence="2">HD domain-containing protein</fullName>
    </recommendedName>
</protein>
<dbReference type="EMBL" id="CAADRN010000196">
    <property type="protein sequence ID" value="VFU14921.1"/>
    <property type="molecule type" value="Genomic_DNA"/>
</dbReference>
<evidence type="ECO:0000313" key="1">
    <source>
        <dbReference type="EMBL" id="VFU14921.1"/>
    </source>
</evidence>
<dbReference type="Gene3D" id="1.10.3210.10">
    <property type="entry name" value="Hypothetical protein af1432"/>
    <property type="match status" value="1"/>
</dbReference>